<reference evidence="1" key="1">
    <citation type="submission" date="2022-11" db="EMBL/GenBank/DDBJ databases">
        <authorList>
            <person name="Morgan W.R."/>
            <person name="Tartar A."/>
        </authorList>
    </citation>
    <scope>NUCLEOTIDE SEQUENCE</scope>
    <source>
        <strain evidence="1">ARSEF 373</strain>
    </source>
</reference>
<dbReference type="AlphaFoldDB" id="A0AAV2Z2P5"/>
<comment type="caution">
    <text evidence="1">The sequence shown here is derived from an EMBL/GenBank/DDBJ whole genome shotgun (WGS) entry which is preliminary data.</text>
</comment>
<protein>
    <submittedName>
        <fullName evidence="1">Uncharacterized protein</fullName>
    </submittedName>
</protein>
<dbReference type="InterPro" id="IPR043502">
    <property type="entry name" value="DNA/RNA_pol_sf"/>
</dbReference>
<gene>
    <name evidence="1" type="ORF">N0F65_001905</name>
</gene>
<dbReference type="Gene3D" id="3.10.10.10">
    <property type="entry name" value="HIV Type 1 Reverse Transcriptase, subunit A, domain 1"/>
    <property type="match status" value="1"/>
</dbReference>
<proteinExistence type="predicted"/>
<evidence type="ECO:0000313" key="1">
    <source>
        <dbReference type="EMBL" id="DAZ99668.1"/>
    </source>
</evidence>
<dbReference type="Proteomes" id="UP001146120">
    <property type="component" value="Unassembled WGS sequence"/>
</dbReference>
<accession>A0AAV2Z2P5</accession>
<dbReference type="EMBL" id="DAKRPA010000079">
    <property type="protein sequence ID" value="DAZ99668.1"/>
    <property type="molecule type" value="Genomic_DNA"/>
</dbReference>
<dbReference type="SUPFAM" id="SSF56672">
    <property type="entry name" value="DNA/RNA polymerases"/>
    <property type="match status" value="1"/>
</dbReference>
<reference evidence="1" key="2">
    <citation type="journal article" date="2023" name="Microbiol Resour">
        <title>Decontamination and Annotation of the Draft Genome Sequence of the Oomycete Lagenidium giganteum ARSEF 373.</title>
        <authorList>
            <person name="Morgan W.R."/>
            <person name="Tartar A."/>
        </authorList>
    </citation>
    <scope>NUCLEOTIDE SEQUENCE</scope>
    <source>
        <strain evidence="1">ARSEF 373</strain>
    </source>
</reference>
<sequence length="92" mass="10531">PYRCKPRRHTPLQSAFLREYTKELEVFLLIRKNISSRWACPALPVRKPGSQDAFRITIDYRPVNCVTVPVAGTMPNLCCYRVSEGSVRFCGV</sequence>
<feature type="non-terminal residue" evidence="1">
    <location>
        <position position="1"/>
    </location>
</feature>
<evidence type="ECO:0000313" key="2">
    <source>
        <dbReference type="Proteomes" id="UP001146120"/>
    </source>
</evidence>
<keyword evidence="2" id="KW-1185">Reference proteome</keyword>
<organism evidence="1 2">
    <name type="scientific">Lagenidium giganteum</name>
    <dbReference type="NCBI Taxonomy" id="4803"/>
    <lineage>
        <taxon>Eukaryota</taxon>
        <taxon>Sar</taxon>
        <taxon>Stramenopiles</taxon>
        <taxon>Oomycota</taxon>
        <taxon>Peronosporomycetes</taxon>
        <taxon>Pythiales</taxon>
        <taxon>Pythiaceae</taxon>
    </lineage>
</organism>
<name>A0AAV2Z2P5_9STRA</name>